<accession>A0AAD6D642</accession>
<proteinExistence type="predicted"/>
<reference evidence="4 5" key="1">
    <citation type="journal article" date="2023" name="IMA Fungus">
        <title>Comparative genomic study of the Penicillium genus elucidates a diverse pangenome and 15 lateral gene transfer events.</title>
        <authorList>
            <person name="Petersen C."/>
            <person name="Sorensen T."/>
            <person name="Nielsen M.R."/>
            <person name="Sondergaard T.E."/>
            <person name="Sorensen J.L."/>
            <person name="Fitzpatrick D.A."/>
            <person name="Frisvad J.C."/>
            <person name="Nielsen K.L."/>
        </authorList>
    </citation>
    <scope>NUCLEOTIDE SEQUENCE [LARGE SCALE GENOMIC DNA]</scope>
    <source>
        <strain evidence="4 5">IBT 35679</strain>
    </source>
</reference>
<dbReference type="AlphaFoldDB" id="A0AAD6D642"/>
<dbReference type="SMART" id="SM00358">
    <property type="entry name" value="DSRM"/>
    <property type="match status" value="1"/>
</dbReference>
<dbReference type="Gene3D" id="3.30.160.20">
    <property type="match status" value="1"/>
</dbReference>
<evidence type="ECO:0000313" key="5">
    <source>
        <dbReference type="Proteomes" id="UP001220324"/>
    </source>
</evidence>
<organism evidence="4 5">
    <name type="scientific">Penicillium frequentans</name>
    <dbReference type="NCBI Taxonomy" id="3151616"/>
    <lineage>
        <taxon>Eukaryota</taxon>
        <taxon>Fungi</taxon>
        <taxon>Dikarya</taxon>
        <taxon>Ascomycota</taxon>
        <taxon>Pezizomycotina</taxon>
        <taxon>Eurotiomycetes</taxon>
        <taxon>Eurotiomycetidae</taxon>
        <taxon>Eurotiales</taxon>
        <taxon>Aspergillaceae</taxon>
        <taxon>Penicillium</taxon>
    </lineage>
</organism>
<comment type="caution">
    <text evidence="4">The sequence shown here is derived from an EMBL/GenBank/DDBJ whole genome shotgun (WGS) entry which is preliminary data.</text>
</comment>
<keyword evidence="1" id="KW-0694">RNA-binding</keyword>
<keyword evidence="5" id="KW-1185">Reference proteome</keyword>
<dbReference type="GO" id="GO:0003723">
    <property type="term" value="F:RNA binding"/>
    <property type="evidence" value="ECO:0007669"/>
    <property type="project" value="UniProtKB-UniRule"/>
</dbReference>
<dbReference type="PROSITE" id="PS50137">
    <property type="entry name" value="DS_RBD"/>
    <property type="match status" value="1"/>
</dbReference>
<dbReference type="Proteomes" id="UP001220324">
    <property type="component" value="Unassembled WGS sequence"/>
</dbReference>
<feature type="region of interest" description="Disordered" evidence="2">
    <location>
        <begin position="63"/>
        <end position="90"/>
    </location>
</feature>
<name>A0AAD6D642_9EURO</name>
<feature type="domain" description="DRBM" evidence="3">
    <location>
        <begin position="101"/>
        <end position="167"/>
    </location>
</feature>
<protein>
    <recommendedName>
        <fullName evidence="3">DRBM domain-containing protein</fullName>
    </recommendedName>
</protein>
<gene>
    <name evidence="4" type="ORF">N7494_003139</name>
</gene>
<evidence type="ECO:0000259" key="3">
    <source>
        <dbReference type="PROSITE" id="PS50137"/>
    </source>
</evidence>
<dbReference type="Pfam" id="PF00035">
    <property type="entry name" value="dsrm"/>
    <property type="match status" value="1"/>
</dbReference>
<evidence type="ECO:0000256" key="1">
    <source>
        <dbReference type="PROSITE-ProRule" id="PRU00266"/>
    </source>
</evidence>
<dbReference type="InterPro" id="IPR014720">
    <property type="entry name" value="dsRBD_dom"/>
</dbReference>
<feature type="compositionally biased region" description="Polar residues" evidence="2">
    <location>
        <begin position="76"/>
        <end position="86"/>
    </location>
</feature>
<evidence type="ECO:0000313" key="4">
    <source>
        <dbReference type="EMBL" id="KAJ5553761.1"/>
    </source>
</evidence>
<sequence length="169" mass="18379">MAALLNHNPSAGSKGQPVKEIQDGTSVQDQVVALIGNTYIACPEAEQVALLWSFADMFSPIGHEQASRGSGGPSKISVSISPNQLYSDPERQTKPAFELSQYTSMLNEMAQKGNKKFQRTKEQTISLDPPSFRVTVQYGDISCSGSARTKKRAAHLAAQSIYRQLFADV</sequence>
<dbReference type="EMBL" id="JAQIZZ010000002">
    <property type="protein sequence ID" value="KAJ5553761.1"/>
    <property type="molecule type" value="Genomic_DNA"/>
</dbReference>
<evidence type="ECO:0000256" key="2">
    <source>
        <dbReference type="SAM" id="MobiDB-lite"/>
    </source>
</evidence>
<dbReference type="SUPFAM" id="SSF54768">
    <property type="entry name" value="dsRNA-binding domain-like"/>
    <property type="match status" value="1"/>
</dbReference>